<accession>W5SJ33</accession>
<dbReference type="EMBL" id="CP004271">
    <property type="protein sequence ID" value="AHH06932.1"/>
    <property type="molecule type" value="Genomic_DNA"/>
</dbReference>
<evidence type="ECO:0000313" key="1">
    <source>
        <dbReference type="EMBL" id="AHH06932.1"/>
    </source>
</evidence>
<sequence length="32" mass="3710">MVLLKFSNEKDYSVGKKAIKLSFFIFKIVCVI</sequence>
<organism evidence="1">
    <name type="scientific">Borrelia crocidurae DOU</name>
    <dbReference type="NCBI Taxonomy" id="1293575"/>
    <lineage>
        <taxon>Bacteria</taxon>
        <taxon>Pseudomonadati</taxon>
        <taxon>Spirochaetota</taxon>
        <taxon>Spirochaetia</taxon>
        <taxon>Spirochaetales</taxon>
        <taxon>Borreliaceae</taxon>
        <taxon>Borrelia</taxon>
    </lineage>
</organism>
<reference evidence="1" key="1">
    <citation type="submission" date="2013-02" db="EMBL/GenBank/DDBJ databases">
        <title>Comparative genomics of Borrelia species.</title>
        <authorList>
            <person name="Schwan T.G."/>
            <person name="Raffel S.J."/>
            <person name="Porcella S.F."/>
        </authorList>
    </citation>
    <scope>NUCLEOTIDE SEQUENCE</scope>
    <source>
        <strain evidence="1">DOU</strain>
        <plasmid evidence="1">unnamed</plasmid>
    </source>
</reference>
<keyword evidence="1" id="KW-0614">Plasmid</keyword>
<proteinExistence type="predicted"/>
<name>W5SJ33_9SPIR</name>
<dbReference type="AlphaFoldDB" id="W5SJ33"/>
<geneLocation type="plasmid" evidence="1">
    <name>unnamed</name>
</geneLocation>
<gene>
    <name evidence="1" type="ORF">BCD_0866</name>
</gene>
<protein>
    <submittedName>
        <fullName evidence="1">Uncharacterized protein</fullName>
    </submittedName>
</protein>
<dbReference type="HOGENOM" id="CLU_3388345_0_0_12"/>